<evidence type="ECO:0000313" key="2">
    <source>
        <dbReference type="Proteomes" id="UP000023464"/>
    </source>
</evidence>
<protein>
    <submittedName>
        <fullName evidence="1">Uncharacterized protein</fullName>
    </submittedName>
</protein>
<comment type="caution">
    <text evidence="1">The sequence shown here is derived from an EMBL/GenBank/DDBJ whole genome shotgun (WGS) entry which is preliminary data.</text>
</comment>
<proteinExistence type="predicted"/>
<gene>
    <name evidence="1" type="ORF">BA1DRAFT_02347</name>
</gene>
<dbReference type="PATRIC" id="fig|1393736.3.peg.2395"/>
<organism evidence="1 2">
    <name type="scientific">Photorhabdus aegyptia</name>
    <dbReference type="NCBI Taxonomy" id="2805098"/>
    <lineage>
        <taxon>Bacteria</taxon>
        <taxon>Pseudomonadati</taxon>
        <taxon>Pseudomonadota</taxon>
        <taxon>Gammaproteobacteria</taxon>
        <taxon>Enterobacterales</taxon>
        <taxon>Morganellaceae</taxon>
        <taxon>Photorhabdus</taxon>
    </lineage>
</organism>
<dbReference type="AlphaFoldDB" id="A0A022PJG6"/>
<reference evidence="1 2" key="1">
    <citation type="submission" date="2014-03" db="EMBL/GenBank/DDBJ databases">
        <title>Draft Genome of Photorhabdus luminescens BA1, an Egyptian Isolate.</title>
        <authorList>
            <person name="Ghazal S."/>
            <person name="Hurst S.G.IV."/>
            <person name="Morris K."/>
            <person name="Thomas K."/>
            <person name="Tisa L.S."/>
        </authorList>
    </citation>
    <scope>NUCLEOTIDE SEQUENCE [LARGE SCALE GENOMIC DNA]</scope>
    <source>
        <strain evidence="1 2">BA1</strain>
    </source>
</reference>
<dbReference type="Proteomes" id="UP000023464">
    <property type="component" value="Unassembled WGS sequence"/>
</dbReference>
<dbReference type="EMBL" id="JFGV01000032">
    <property type="protein sequence ID" value="EYU15078.1"/>
    <property type="molecule type" value="Genomic_DNA"/>
</dbReference>
<keyword evidence="2" id="KW-1185">Reference proteome</keyword>
<sequence>MIIDVFYRTQNPEVITKYKQAVQLYNDWFTTTLTLCMQDGFERFVGSDFCVPQYFLRSSAEHIQKVGGFRQLRDSTLVIPPHYIPFVIRTDHVHGNEVYRQLAGISAEAIAGLGISGDEYGTPRFNGFEKAACMNLGIYQEVLINGVLGVSQIWAIENERESLSLICSLPVRGRGPYPVYDKPDIPAYWKPLNSLQVIEQFNIHNVRLKKKQS</sequence>
<accession>A0A022PJG6</accession>
<name>A0A022PJG6_9GAMM</name>
<evidence type="ECO:0000313" key="1">
    <source>
        <dbReference type="EMBL" id="EYU15078.1"/>
    </source>
</evidence>
<dbReference type="RefSeq" id="WP_036779062.1">
    <property type="nucleotide sequence ID" value="NZ_CAWLTM010000083.1"/>
</dbReference>